<dbReference type="InterPro" id="IPR004821">
    <property type="entry name" value="Cyt_trans-like"/>
</dbReference>
<dbReference type="EMBL" id="VWPK01000020">
    <property type="protein sequence ID" value="KAA5611532.1"/>
    <property type="molecule type" value="Genomic_DNA"/>
</dbReference>
<evidence type="ECO:0000256" key="5">
    <source>
        <dbReference type="ARBA" id="ARBA00023268"/>
    </source>
</evidence>
<dbReference type="Pfam" id="PF00294">
    <property type="entry name" value="PfkB"/>
    <property type="match status" value="1"/>
</dbReference>
<dbReference type="InterPro" id="IPR011611">
    <property type="entry name" value="PfkB_dom"/>
</dbReference>
<dbReference type="Gene3D" id="3.40.1190.20">
    <property type="match status" value="1"/>
</dbReference>
<evidence type="ECO:0000259" key="7">
    <source>
        <dbReference type="Pfam" id="PF00294"/>
    </source>
</evidence>
<evidence type="ECO:0000256" key="4">
    <source>
        <dbReference type="ARBA" id="ARBA00022777"/>
    </source>
</evidence>
<evidence type="ECO:0000313" key="9">
    <source>
        <dbReference type="EMBL" id="KAA5611532.1"/>
    </source>
</evidence>
<dbReference type="GO" id="GO:0033786">
    <property type="term" value="F:heptose-1-phosphate adenylyltransferase activity"/>
    <property type="evidence" value="ECO:0007669"/>
    <property type="project" value="TreeGrafter"/>
</dbReference>
<dbReference type="OrthoDB" id="9802794at2"/>
<dbReference type="InterPro" id="IPR029056">
    <property type="entry name" value="Ribokinase-like"/>
</dbReference>
<comment type="function">
    <text evidence="1">Catalyzes the phosphorylation of D-glycero-D-manno-heptose 7-phosphate at the C-1 position to selectively form D-glycero-beta-D-manno-heptose-1,7-bisphosphate.</text>
</comment>
<keyword evidence="4 9" id="KW-0418">Kinase</keyword>
<keyword evidence="5" id="KW-0511">Multifunctional enzyme</keyword>
<feature type="domain" description="Cytidyltransferase-like" evidence="8">
    <location>
        <begin position="373"/>
        <end position="457"/>
    </location>
</feature>
<evidence type="ECO:0000256" key="2">
    <source>
        <dbReference type="ARBA" id="ARBA00003753"/>
    </source>
</evidence>
<evidence type="ECO:0000313" key="10">
    <source>
        <dbReference type="Proteomes" id="UP000325255"/>
    </source>
</evidence>
<dbReference type="InterPro" id="IPR011913">
    <property type="entry name" value="RfaE_dom_I"/>
</dbReference>
<dbReference type="AlphaFoldDB" id="A0A5M6ITE3"/>
<dbReference type="GO" id="GO:0033785">
    <property type="term" value="F:heptose 7-phosphate kinase activity"/>
    <property type="evidence" value="ECO:0007669"/>
    <property type="project" value="TreeGrafter"/>
</dbReference>
<dbReference type="GO" id="GO:0005829">
    <property type="term" value="C:cytosol"/>
    <property type="evidence" value="ECO:0007669"/>
    <property type="project" value="TreeGrafter"/>
</dbReference>
<keyword evidence="6" id="KW-0119">Carbohydrate metabolism</keyword>
<dbReference type="PANTHER" id="PTHR46969">
    <property type="entry name" value="BIFUNCTIONAL PROTEIN HLDE"/>
    <property type="match status" value="1"/>
</dbReference>
<dbReference type="SUPFAM" id="SSF52374">
    <property type="entry name" value="Nucleotidylyl transferase"/>
    <property type="match status" value="1"/>
</dbReference>
<gene>
    <name evidence="9" type="ORF">F1189_14450</name>
</gene>
<evidence type="ECO:0000256" key="6">
    <source>
        <dbReference type="ARBA" id="ARBA00023277"/>
    </source>
</evidence>
<evidence type="ECO:0000256" key="1">
    <source>
        <dbReference type="ARBA" id="ARBA00002319"/>
    </source>
</evidence>
<protein>
    <submittedName>
        <fullName evidence="9">Bifunctional heptose 7-phosphate kinase/heptose 1-phosphate adenyltransferase</fullName>
    </submittedName>
</protein>
<dbReference type="RefSeq" id="WP_150041537.1">
    <property type="nucleotide sequence ID" value="NZ_OW485601.1"/>
</dbReference>
<keyword evidence="3 9" id="KW-0808">Transferase</keyword>
<dbReference type="InterPro" id="IPR014729">
    <property type="entry name" value="Rossmann-like_a/b/a_fold"/>
</dbReference>
<name>A0A5M6ITE3_9PROT</name>
<dbReference type="PANTHER" id="PTHR46969:SF1">
    <property type="entry name" value="BIFUNCTIONAL PROTEIN HLDE"/>
    <property type="match status" value="1"/>
</dbReference>
<proteinExistence type="predicted"/>
<dbReference type="NCBIfam" id="TIGR00125">
    <property type="entry name" value="cyt_tran_rel"/>
    <property type="match status" value="1"/>
</dbReference>
<reference evidence="9 10" key="1">
    <citation type="submission" date="2019-09" db="EMBL/GenBank/DDBJ databases">
        <title>Genome sequence of Rhodovastum atsumiense, a diverse member of the Acetobacteraceae family of non-sulfur purple photosynthetic bacteria.</title>
        <authorList>
            <person name="Meyer T."/>
            <person name="Kyndt J."/>
        </authorList>
    </citation>
    <scope>NUCLEOTIDE SEQUENCE [LARGE SCALE GENOMIC DNA]</scope>
    <source>
        <strain evidence="9 10">DSM 21279</strain>
    </source>
</reference>
<comment type="function">
    <text evidence="2">Catalyzes the ADP transfer from ATP to D-glycero-beta-D-manno-heptose 1-phosphate, yielding ADP-D-glycero-beta-D-manno-heptose.</text>
</comment>
<dbReference type="GO" id="GO:0016773">
    <property type="term" value="F:phosphotransferase activity, alcohol group as acceptor"/>
    <property type="evidence" value="ECO:0007669"/>
    <property type="project" value="InterPro"/>
</dbReference>
<sequence>MQVSDAPAPRAEPPVSTPDLADAVRRLGRTSVLVVGDVTLDRYVYGEVDRISLEAPVPVLSVQREIAVPGGAGNIVRNLGALGAAVAFVSVVGDDSAGSELTGLVGTQPGVEPWLLVEGSRATTVKTRFIAQGGHQGHQLLRADHEETSPINPRLADRLMRIGRDAMAATSVTVLADYHKGVLAGDIPTQLIAAARRLGRRIVVDLRGNDYARYAGADVLLTSRRDLARACTIPPDSDDGFVAAAESVRRLHDIGAIMITSAEAGTTLVHDGAPFHCPVEATDVLDLSGAGDTTSATVAACLAAGLDLPTATRLATIAAGIVLGRIGTAVVREHDLTAALLPHSGALQKITAGEAAAERTERWRRRALRIGLVHGCFDPLRAGHIHLLEQARAACDRLIVGVYDDAIVHRDKGPDRPFQPEAVRAARLASLGCVDLVVVLNDADTSSLITNLRPDLLAGTMNPAEADHVRGYGGQILLAERLPEPSGAND</sequence>
<dbReference type="Pfam" id="PF01467">
    <property type="entry name" value="CTP_transf_like"/>
    <property type="match status" value="1"/>
</dbReference>
<dbReference type="SUPFAM" id="SSF53613">
    <property type="entry name" value="Ribokinase-like"/>
    <property type="match status" value="1"/>
</dbReference>
<evidence type="ECO:0000256" key="3">
    <source>
        <dbReference type="ARBA" id="ARBA00022679"/>
    </source>
</evidence>
<dbReference type="Proteomes" id="UP000325255">
    <property type="component" value="Unassembled WGS sequence"/>
</dbReference>
<accession>A0A5M6ITE3</accession>
<organism evidence="9 10">
    <name type="scientific">Rhodovastum atsumiense</name>
    <dbReference type="NCBI Taxonomy" id="504468"/>
    <lineage>
        <taxon>Bacteria</taxon>
        <taxon>Pseudomonadati</taxon>
        <taxon>Pseudomonadota</taxon>
        <taxon>Alphaproteobacteria</taxon>
        <taxon>Acetobacterales</taxon>
        <taxon>Acetobacteraceae</taxon>
        <taxon>Rhodovastum</taxon>
    </lineage>
</organism>
<keyword evidence="10" id="KW-1185">Reference proteome</keyword>
<dbReference type="Gene3D" id="3.40.50.620">
    <property type="entry name" value="HUPs"/>
    <property type="match status" value="1"/>
</dbReference>
<feature type="domain" description="Carbohydrate kinase PfkB" evidence="7">
    <location>
        <begin position="30"/>
        <end position="329"/>
    </location>
</feature>
<dbReference type="CDD" id="cd01172">
    <property type="entry name" value="RfaE_like"/>
    <property type="match status" value="1"/>
</dbReference>
<comment type="caution">
    <text evidence="9">The sequence shown here is derived from an EMBL/GenBank/DDBJ whole genome shotgun (WGS) entry which is preliminary data.</text>
</comment>
<evidence type="ECO:0000259" key="8">
    <source>
        <dbReference type="Pfam" id="PF01467"/>
    </source>
</evidence>